<feature type="compositionally biased region" description="Basic and acidic residues" evidence="1">
    <location>
        <begin position="235"/>
        <end position="245"/>
    </location>
</feature>
<dbReference type="EMBL" id="NMUH01002679">
    <property type="protein sequence ID" value="MQM01440.1"/>
    <property type="molecule type" value="Genomic_DNA"/>
</dbReference>
<evidence type="ECO:0000256" key="1">
    <source>
        <dbReference type="SAM" id="MobiDB-lite"/>
    </source>
</evidence>
<dbReference type="AlphaFoldDB" id="A0A843WES2"/>
<organism evidence="2 3">
    <name type="scientific">Colocasia esculenta</name>
    <name type="common">Wild taro</name>
    <name type="synonym">Arum esculentum</name>
    <dbReference type="NCBI Taxonomy" id="4460"/>
    <lineage>
        <taxon>Eukaryota</taxon>
        <taxon>Viridiplantae</taxon>
        <taxon>Streptophyta</taxon>
        <taxon>Embryophyta</taxon>
        <taxon>Tracheophyta</taxon>
        <taxon>Spermatophyta</taxon>
        <taxon>Magnoliopsida</taxon>
        <taxon>Liliopsida</taxon>
        <taxon>Araceae</taxon>
        <taxon>Aroideae</taxon>
        <taxon>Colocasieae</taxon>
        <taxon>Colocasia</taxon>
    </lineage>
</organism>
<evidence type="ECO:0000313" key="3">
    <source>
        <dbReference type="Proteomes" id="UP000652761"/>
    </source>
</evidence>
<accession>A0A843WES2</accession>
<feature type="compositionally biased region" description="Basic residues" evidence="1">
    <location>
        <begin position="206"/>
        <end position="221"/>
    </location>
</feature>
<reference evidence="2" key="1">
    <citation type="submission" date="2017-07" db="EMBL/GenBank/DDBJ databases">
        <title>Taro Niue Genome Assembly and Annotation.</title>
        <authorList>
            <person name="Atibalentja N."/>
            <person name="Keating K."/>
            <person name="Fields C.J."/>
        </authorList>
    </citation>
    <scope>NUCLEOTIDE SEQUENCE</scope>
    <source>
        <strain evidence="2">Niue_2</strain>
        <tissue evidence="2">Leaf</tissue>
    </source>
</reference>
<keyword evidence="3" id="KW-1185">Reference proteome</keyword>
<feature type="region of interest" description="Disordered" evidence="1">
    <location>
        <begin position="1"/>
        <end position="245"/>
    </location>
</feature>
<sequence length="245" mass="27469">MNFYDSESLPEKSRGVSLTNKAQVARTPTRGSKTTLQSSKARSTYCRVLQSSGNREMPRPQPGSGQRRLPQNQQNQTHQHNVEANPRHTPTETKKLTEHQRNHERLESHDTSTNIPDLHKVGKEQPGFTTRDTEQPCEKQRLTTGTATSDIHKVEGPQAEPTCTSNTPRGQGTTPTGATTNDTKERVTENSSWVSTQDTPREPSKRKPLNTAHKANRKSPRKRDTARLQPLCKPGQREHKLGNSM</sequence>
<feature type="compositionally biased region" description="Low complexity" evidence="1">
    <location>
        <begin position="167"/>
        <end position="181"/>
    </location>
</feature>
<name>A0A843WES2_COLES</name>
<comment type="caution">
    <text evidence="2">The sequence shown here is derived from an EMBL/GenBank/DDBJ whole genome shotgun (WGS) entry which is preliminary data.</text>
</comment>
<gene>
    <name evidence="2" type="ORF">Taro_034196</name>
</gene>
<feature type="compositionally biased region" description="Polar residues" evidence="1">
    <location>
        <begin position="189"/>
        <end position="198"/>
    </location>
</feature>
<dbReference type="Proteomes" id="UP000652761">
    <property type="component" value="Unassembled WGS sequence"/>
</dbReference>
<evidence type="ECO:0000313" key="2">
    <source>
        <dbReference type="EMBL" id="MQM01440.1"/>
    </source>
</evidence>
<feature type="compositionally biased region" description="Polar residues" evidence="1">
    <location>
        <begin position="29"/>
        <end position="42"/>
    </location>
</feature>
<feature type="compositionally biased region" description="Basic and acidic residues" evidence="1">
    <location>
        <begin position="131"/>
        <end position="141"/>
    </location>
</feature>
<protein>
    <submittedName>
        <fullName evidence="2">Uncharacterized protein</fullName>
    </submittedName>
</protein>
<feature type="compositionally biased region" description="Basic and acidic residues" evidence="1">
    <location>
        <begin position="85"/>
        <end position="110"/>
    </location>
</feature>
<proteinExistence type="predicted"/>